<protein>
    <recommendedName>
        <fullName evidence="2">3-hydroxyisobutyryl-CoA hydrolase</fullName>
        <ecNumber evidence="2">3.1.2.4</ecNumber>
    </recommendedName>
</protein>
<gene>
    <name evidence="5" type="ORF">JOF39_001221</name>
</gene>
<sequence length="350" mass="38003">MSEILTQRRGHLGLITLNRPKSLNALNADMCHVIMDALLQWRDDPQIAQVAIVGAGDRAFCAGGDIVAIYRDIMERNGSSEEFWRVEYQLNVLIDEYPKPYIAFMDGIVLGGGIGISAHGSHRIVTEASRCGMPEVGIGFFPDVGGTHLLSRAPRAAGRLAALTGMKFGAADTVALGLADTYVPQKDLPALLEALQTEPVDRAVSRFAGIPDSGYLHEEWVQSFSESSIPAVAAGLSAFENPRAAAALAALEAACPSSVRLVEELLREAGVDLRADLIREFRAAVHRLDDPDFAEGIRAAVIDKDRKPRWNEPLDKLSPEQRTARHFGPLDGAELDFTLIDQGLREKSGR</sequence>
<organism evidence="5 6">
    <name type="scientific">Glutamicibacter protophormiae</name>
    <name type="common">Brevibacterium protophormiae</name>
    <dbReference type="NCBI Taxonomy" id="37930"/>
    <lineage>
        <taxon>Bacteria</taxon>
        <taxon>Bacillati</taxon>
        <taxon>Actinomycetota</taxon>
        <taxon>Actinomycetes</taxon>
        <taxon>Micrococcales</taxon>
        <taxon>Micrococcaceae</taxon>
        <taxon>Glutamicibacter</taxon>
    </lineage>
</organism>
<comment type="caution">
    <text evidence="5">The sequence shown here is derived from an EMBL/GenBank/DDBJ whole genome shotgun (WGS) entry which is preliminary data.</text>
</comment>
<dbReference type="NCBIfam" id="NF004127">
    <property type="entry name" value="PRK05617.1"/>
    <property type="match status" value="1"/>
</dbReference>
<comment type="catalytic activity">
    <reaction evidence="1">
        <text>3-hydroxy-2-methylpropanoyl-CoA + H2O = 3-hydroxy-2-methylpropanoate + CoA + H(+)</text>
        <dbReference type="Rhea" id="RHEA:20888"/>
        <dbReference type="ChEBI" id="CHEBI:11805"/>
        <dbReference type="ChEBI" id="CHEBI:15377"/>
        <dbReference type="ChEBI" id="CHEBI:15378"/>
        <dbReference type="ChEBI" id="CHEBI:57287"/>
        <dbReference type="ChEBI" id="CHEBI:57340"/>
        <dbReference type="EC" id="3.1.2.4"/>
    </reaction>
</comment>
<dbReference type="RefSeq" id="WP_188949683.1">
    <property type="nucleotide sequence ID" value="NZ_BMPH01000016.1"/>
</dbReference>
<feature type="domain" description="Enoyl-CoA hydratase/isomerase" evidence="4">
    <location>
        <begin position="13"/>
        <end position="313"/>
    </location>
</feature>
<dbReference type="GO" id="GO:0004300">
    <property type="term" value="F:enoyl-CoA hydratase activity"/>
    <property type="evidence" value="ECO:0007669"/>
    <property type="project" value="UniProtKB-EC"/>
</dbReference>
<dbReference type="InterPro" id="IPR029045">
    <property type="entry name" value="ClpP/crotonase-like_dom_sf"/>
</dbReference>
<proteinExistence type="predicted"/>
<dbReference type="SUPFAM" id="SSF52096">
    <property type="entry name" value="ClpP/crotonase"/>
    <property type="match status" value="1"/>
</dbReference>
<accession>A0ABS4XNP6</accession>
<dbReference type="EC" id="3.1.2.4" evidence="2"/>
<keyword evidence="6" id="KW-1185">Reference proteome</keyword>
<dbReference type="Proteomes" id="UP001195422">
    <property type="component" value="Unassembled WGS sequence"/>
</dbReference>
<dbReference type="PANTHER" id="PTHR43176:SF3">
    <property type="entry name" value="3-HYDROXYISOBUTYRYL-COA HYDROLASE, MITOCHONDRIAL"/>
    <property type="match status" value="1"/>
</dbReference>
<evidence type="ECO:0000259" key="4">
    <source>
        <dbReference type="Pfam" id="PF16113"/>
    </source>
</evidence>
<dbReference type="EMBL" id="JAGIOJ010000001">
    <property type="protein sequence ID" value="MBP2398140.1"/>
    <property type="molecule type" value="Genomic_DNA"/>
</dbReference>
<dbReference type="CDD" id="cd06558">
    <property type="entry name" value="crotonase-like"/>
    <property type="match status" value="1"/>
</dbReference>
<keyword evidence="5" id="KW-0456">Lyase</keyword>
<dbReference type="Gene3D" id="3.90.226.10">
    <property type="entry name" value="2-enoyl-CoA Hydratase, Chain A, domain 1"/>
    <property type="match status" value="1"/>
</dbReference>
<evidence type="ECO:0000256" key="3">
    <source>
        <dbReference type="ARBA" id="ARBA00022801"/>
    </source>
</evidence>
<dbReference type="InterPro" id="IPR032259">
    <property type="entry name" value="HIBYL-CoA-H"/>
</dbReference>
<dbReference type="InterPro" id="IPR045004">
    <property type="entry name" value="ECH_dom"/>
</dbReference>
<name>A0ABS4XNP6_GLUPR</name>
<evidence type="ECO:0000313" key="6">
    <source>
        <dbReference type="Proteomes" id="UP001195422"/>
    </source>
</evidence>
<keyword evidence="3" id="KW-0378">Hydrolase</keyword>
<evidence type="ECO:0000256" key="2">
    <source>
        <dbReference type="ARBA" id="ARBA00011915"/>
    </source>
</evidence>
<reference evidence="5 6" key="1">
    <citation type="submission" date="2021-03" db="EMBL/GenBank/DDBJ databases">
        <title>Sequencing the genomes of 1000 actinobacteria strains.</title>
        <authorList>
            <person name="Klenk H.-P."/>
        </authorList>
    </citation>
    <scope>NUCLEOTIDE SEQUENCE [LARGE SCALE GENOMIC DNA]</scope>
    <source>
        <strain evidence="5 6">DSM 20168</strain>
    </source>
</reference>
<dbReference type="PANTHER" id="PTHR43176">
    <property type="entry name" value="3-HYDROXYISOBUTYRYL-COA HYDROLASE-RELATED"/>
    <property type="match status" value="1"/>
</dbReference>
<evidence type="ECO:0000313" key="5">
    <source>
        <dbReference type="EMBL" id="MBP2398140.1"/>
    </source>
</evidence>
<dbReference type="Pfam" id="PF16113">
    <property type="entry name" value="ECH_2"/>
    <property type="match status" value="1"/>
</dbReference>
<evidence type="ECO:0000256" key="1">
    <source>
        <dbReference type="ARBA" id="ARBA00001709"/>
    </source>
</evidence>